<dbReference type="EMBL" id="KN825757">
    <property type="protein sequence ID" value="KIK81645.1"/>
    <property type="molecule type" value="Genomic_DNA"/>
</dbReference>
<keyword evidence="2" id="KW-1185">Reference proteome</keyword>
<feature type="non-terminal residue" evidence="1">
    <location>
        <position position="1"/>
    </location>
</feature>
<dbReference type="OrthoDB" id="2669721at2759"/>
<reference evidence="1 2" key="1">
    <citation type="submission" date="2014-04" db="EMBL/GenBank/DDBJ databases">
        <authorList>
            <consortium name="DOE Joint Genome Institute"/>
            <person name="Kuo A."/>
            <person name="Kohler A."/>
            <person name="Jargeat P."/>
            <person name="Nagy L.G."/>
            <person name="Floudas D."/>
            <person name="Copeland A."/>
            <person name="Barry K.W."/>
            <person name="Cichocki N."/>
            <person name="Veneault-Fourrey C."/>
            <person name="LaButti K."/>
            <person name="Lindquist E.A."/>
            <person name="Lipzen A."/>
            <person name="Lundell T."/>
            <person name="Morin E."/>
            <person name="Murat C."/>
            <person name="Sun H."/>
            <person name="Tunlid A."/>
            <person name="Henrissat B."/>
            <person name="Grigoriev I.V."/>
            <person name="Hibbett D.S."/>
            <person name="Martin F."/>
            <person name="Nordberg H.P."/>
            <person name="Cantor M.N."/>
            <person name="Hua S.X."/>
        </authorList>
    </citation>
    <scope>NUCLEOTIDE SEQUENCE [LARGE SCALE GENOMIC DNA]</scope>
    <source>
        <strain evidence="1 2">Ve08.2h10</strain>
    </source>
</reference>
<proteinExistence type="predicted"/>
<dbReference type="HOGENOM" id="CLU_174460_0_0_1"/>
<protein>
    <submittedName>
        <fullName evidence="1">Uncharacterized protein</fullName>
    </submittedName>
</protein>
<accession>A0A0D0DQI9</accession>
<dbReference type="STRING" id="930991.A0A0D0DQI9"/>
<dbReference type="InParanoid" id="A0A0D0DQI9"/>
<name>A0A0D0DQI9_9AGAM</name>
<evidence type="ECO:0000313" key="1">
    <source>
        <dbReference type="EMBL" id="KIK81645.1"/>
    </source>
</evidence>
<evidence type="ECO:0000313" key="2">
    <source>
        <dbReference type="Proteomes" id="UP000054538"/>
    </source>
</evidence>
<reference evidence="2" key="2">
    <citation type="submission" date="2015-01" db="EMBL/GenBank/DDBJ databases">
        <title>Evolutionary Origins and Diversification of the Mycorrhizal Mutualists.</title>
        <authorList>
            <consortium name="DOE Joint Genome Institute"/>
            <consortium name="Mycorrhizal Genomics Consortium"/>
            <person name="Kohler A."/>
            <person name="Kuo A."/>
            <person name="Nagy L.G."/>
            <person name="Floudas D."/>
            <person name="Copeland A."/>
            <person name="Barry K.W."/>
            <person name="Cichocki N."/>
            <person name="Veneault-Fourrey C."/>
            <person name="LaButti K."/>
            <person name="Lindquist E.A."/>
            <person name="Lipzen A."/>
            <person name="Lundell T."/>
            <person name="Morin E."/>
            <person name="Murat C."/>
            <person name="Riley R."/>
            <person name="Ohm R."/>
            <person name="Sun H."/>
            <person name="Tunlid A."/>
            <person name="Henrissat B."/>
            <person name="Grigoriev I.V."/>
            <person name="Hibbett D.S."/>
            <person name="Martin F."/>
        </authorList>
    </citation>
    <scope>NUCLEOTIDE SEQUENCE [LARGE SCALE GENOMIC DNA]</scope>
    <source>
        <strain evidence="2">Ve08.2h10</strain>
    </source>
</reference>
<organism evidence="1 2">
    <name type="scientific">Paxillus rubicundulus Ve08.2h10</name>
    <dbReference type="NCBI Taxonomy" id="930991"/>
    <lineage>
        <taxon>Eukaryota</taxon>
        <taxon>Fungi</taxon>
        <taxon>Dikarya</taxon>
        <taxon>Basidiomycota</taxon>
        <taxon>Agaricomycotina</taxon>
        <taxon>Agaricomycetes</taxon>
        <taxon>Agaricomycetidae</taxon>
        <taxon>Boletales</taxon>
        <taxon>Paxilineae</taxon>
        <taxon>Paxillaceae</taxon>
        <taxon>Paxillus</taxon>
    </lineage>
</organism>
<dbReference type="AlphaFoldDB" id="A0A0D0DQI9"/>
<sequence>LGEVRYFIECRLDESDSTEALTIISLYSLPHPDLLHHSLQTYISCVHQGDAGVVAVNIKSIEAVIAMIPKVQFGENRFYMAPCPGGAIAYLDGYIENEQEGTQDSNSNM</sequence>
<gene>
    <name evidence="1" type="ORF">PAXRUDRAFT_155590</name>
</gene>
<dbReference type="Proteomes" id="UP000054538">
    <property type="component" value="Unassembled WGS sequence"/>
</dbReference>